<dbReference type="PANTHER" id="PTHR36836:SF1">
    <property type="entry name" value="COLANIC ACID BIOSYNTHESIS PROTEIN WCAK"/>
    <property type="match status" value="1"/>
</dbReference>
<reference evidence="2 3" key="1">
    <citation type="journal article" date="2019" name="Front. Microbiol.">
        <title>Genomic Features for Desiccation Tolerance and Sugar Biosynthesis in the Extremophile Gloeocapsopsis sp. UTEX B3054.</title>
        <authorList>
            <person name="Urrejola C."/>
            <person name="Alcorta J."/>
            <person name="Salas L."/>
            <person name="Vasquez M."/>
            <person name="Polz M.F."/>
            <person name="Vicuna R."/>
            <person name="Diez B."/>
        </authorList>
    </citation>
    <scope>NUCLEOTIDE SEQUENCE [LARGE SCALE GENOMIC DNA]</scope>
    <source>
        <strain evidence="2 3">1H9</strain>
    </source>
</reference>
<gene>
    <name evidence="2" type="ORF">BWI75_04940</name>
</gene>
<dbReference type="PANTHER" id="PTHR36836">
    <property type="entry name" value="COLANIC ACID BIOSYNTHESIS PROTEIN WCAK"/>
    <property type="match status" value="1"/>
</dbReference>
<evidence type="ECO:0000259" key="1">
    <source>
        <dbReference type="Pfam" id="PF04230"/>
    </source>
</evidence>
<proteinExistence type="predicted"/>
<dbReference type="AlphaFoldDB" id="A0A6N8FT14"/>
<keyword evidence="3" id="KW-1185">Reference proteome</keyword>
<feature type="domain" description="Polysaccharide pyruvyl transferase" evidence="1">
    <location>
        <begin position="12"/>
        <end position="314"/>
    </location>
</feature>
<evidence type="ECO:0000313" key="3">
    <source>
        <dbReference type="Proteomes" id="UP000441797"/>
    </source>
</evidence>
<accession>A0A6N8FT14</accession>
<comment type="caution">
    <text evidence="2">The sequence shown here is derived from an EMBL/GenBank/DDBJ whole genome shotgun (WGS) entry which is preliminary data.</text>
</comment>
<organism evidence="2 3">
    <name type="scientific">Gloeocapsopsis dulcis AAB1 = 1H9</name>
    <dbReference type="NCBI Taxonomy" id="1433147"/>
    <lineage>
        <taxon>Bacteria</taxon>
        <taxon>Bacillati</taxon>
        <taxon>Cyanobacteriota</taxon>
        <taxon>Cyanophyceae</taxon>
        <taxon>Oscillatoriophycideae</taxon>
        <taxon>Chroococcales</taxon>
        <taxon>Chroococcaceae</taxon>
        <taxon>Gloeocapsopsis</taxon>
        <taxon>Gloeocapsopsis dulcis</taxon>
    </lineage>
</organism>
<name>A0A6N8FT14_9CHRO</name>
<evidence type="ECO:0000313" key="2">
    <source>
        <dbReference type="EMBL" id="MUL35712.1"/>
    </source>
</evidence>
<dbReference type="InterPro" id="IPR007345">
    <property type="entry name" value="Polysacch_pyruvyl_Trfase"/>
</dbReference>
<dbReference type="OrthoDB" id="419704at2"/>
<protein>
    <recommendedName>
        <fullName evidence="1">Polysaccharide pyruvyl transferase domain-containing protein</fullName>
    </recommendedName>
</protein>
<sequence>MNFSIYGVNFFNKGAELMLHAVKQQIHQWDRNNTLSAHLKIGSFEKRRQAGINHLAWASWRDRKSYEGSIANFTASLVPKSIRKKYAITLESEIDVILDASGFAFSDQWGSAKAERTAEVCSQWKKQGKKIILLPQAFGPFTSESIKGAMIKIINNVDLIFARDELSYEYLHELAVPLENVKIAPDFTNLVRGVEPEYIEDLTDRPCIIPNNRMMDKTSSAVSNQYLSFLVASIKHLLEQGLEPFILIHEANDFALAKQLQSQVSPTVSLVQEENPLHLKYILGKCHLVISSRFHGLISALSQGTPCLGTGWSHKYQMLFKSYDCLEVLVNFEDSLEENLSKLDLIIHQPTRAKIIESIEHAANHQKELSQKMWVEVKQLIDCKDRQYNLKA</sequence>
<dbReference type="RefSeq" id="WP_105219076.1">
    <property type="nucleotide sequence ID" value="NZ_CAWNSU010000030.1"/>
</dbReference>
<dbReference type="EMBL" id="NAPY01000005">
    <property type="protein sequence ID" value="MUL35712.1"/>
    <property type="molecule type" value="Genomic_DNA"/>
</dbReference>
<dbReference type="Proteomes" id="UP000441797">
    <property type="component" value="Unassembled WGS sequence"/>
</dbReference>
<dbReference type="Pfam" id="PF04230">
    <property type="entry name" value="PS_pyruv_trans"/>
    <property type="match status" value="1"/>
</dbReference>